<evidence type="ECO:0000313" key="8">
    <source>
        <dbReference type="EMBL" id="TBU83244.1"/>
    </source>
</evidence>
<feature type="transmembrane region" description="Helical" evidence="6">
    <location>
        <begin position="365"/>
        <end position="385"/>
    </location>
</feature>
<dbReference type="Pfam" id="PF07690">
    <property type="entry name" value="MFS_1"/>
    <property type="match status" value="1"/>
</dbReference>
<sequence length="477" mass="50036">MTHTTDSIRNRLTLTTAIFGLFVFSLLESMIAPALPSIRAELNITPTQVGWVFTGLLLSGAVSTALIGRLADLYEKRWVFCGVMTIASLGVVLAALADSITFLAIGQALQGVGFGLVPLCLGLVKELMPRDRASFGVGMVMVAICLSTLLGLLIAGTLVANFGYQAIYWLPLLALIGCTLVMVVLQQGSDLQPASHGDKQVDWLGGFLLAVSLSGLLLALTLAPDEGWTAFPVLGLFAVFAVGMSLWVAHEKRTSCPLVDLTLLQDRRVYISAFIAFAVGFCSLSAYVLVPLFVQADPAGGYGLGATVEQIGMYLVPFGIASSAIAPLVSRLERLTNPRLVMILGMLALVLGLLLLALMDSSRTQVLIAMTLIGLGTVLALSEMLSVVVRTVSIDRAAGISGLMYVIRNIGATTGAQLSVTMLGVATDTSSGTTAFVGYQWALFIAMGIGALAVLAAICFPTSAADEVRSQVPDGAN</sequence>
<dbReference type="EMBL" id="QJUI01000002">
    <property type="protein sequence ID" value="TBU83244.1"/>
    <property type="molecule type" value="Genomic_DNA"/>
</dbReference>
<dbReference type="PROSITE" id="PS50850">
    <property type="entry name" value="MFS"/>
    <property type="match status" value="1"/>
</dbReference>
<dbReference type="GO" id="GO:0022857">
    <property type="term" value="F:transmembrane transporter activity"/>
    <property type="evidence" value="ECO:0007669"/>
    <property type="project" value="InterPro"/>
</dbReference>
<evidence type="ECO:0000256" key="2">
    <source>
        <dbReference type="ARBA" id="ARBA00022448"/>
    </source>
</evidence>
<feature type="transmembrane region" description="Helical" evidence="6">
    <location>
        <begin position="438"/>
        <end position="460"/>
    </location>
</feature>
<feature type="transmembrane region" description="Helical" evidence="6">
    <location>
        <begin position="341"/>
        <end position="359"/>
    </location>
</feature>
<dbReference type="AlphaFoldDB" id="A0A4Q9QT44"/>
<dbReference type="PANTHER" id="PTHR42718">
    <property type="entry name" value="MAJOR FACILITATOR SUPERFAMILY MULTIDRUG TRANSPORTER MFSC"/>
    <property type="match status" value="1"/>
</dbReference>
<keyword evidence="4 6" id="KW-1133">Transmembrane helix</keyword>
<gene>
    <name evidence="8" type="ORF">DNK06_02030</name>
</gene>
<dbReference type="SUPFAM" id="SSF103473">
    <property type="entry name" value="MFS general substrate transporter"/>
    <property type="match status" value="1"/>
</dbReference>
<feature type="domain" description="Major facilitator superfamily (MFS) profile" evidence="7">
    <location>
        <begin position="13"/>
        <end position="465"/>
    </location>
</feature>
<keyword evidence="5 6" id="KW-0472">Membrane</keyword>
<feature type="transmembrane region" description="Helical" evidence="6">
    <location>
        <begin position="310"/>
        <end position="329"/>
    </location>
</feature>
<feature type="transmembrane region" description="Helical" evidence="6">
    <location>
        <begin position="406"/>
        <end position="426"/>
    </location>
</feature>
<feature type="transmembrane region" description="Helical" evidence="6">
    <location>
        <begin position="269"/>
        <end position="290"/>
    </location>
</feature>
<dbReference type="GO" id="GO:0016020">
    <property type="term" value="C:membrane"/>
    <property type="evidence" value="ECO:0007669"/>
    <property type="project" value="UniProtKB-SubCell"/>
</dbReference>
<proteinExistence type="predicted"/>
<organism evidence="8 9">
    <name type="scientific">Phytopseudomonas daroniae</name>
    <dbReference type="NCBI Taxonomy" id="2487519"/>
    <lineage>
        <taxon>Bacteria</taxon>
        <taxon>Pseudomonadati</taxon>
        <taxon>Pseudomonadota</taxon>
        <taxon>Gammaproteobacteria</taxon>
        <taxon>Pseudomonadales</taxon>
        <taxon>Pseudomonadaceae</taxon>
        <taxon>Phytopseudomonas</taxon>
    </lineage>
</organism>
<comment type="caution">
    <text evidence="8">The sequence shown here is derived from an EMBL/GenBank/DDBJ whole genome shotgun (WGS) entry which is preliminary data.</text>
</comment>
<name>A0A4Q9QT44_9GAMM</name>
<dbReference type="Proteomes" id="UP000292302">
    <property type="component" value="Unassembled WGS sequence"/>
</dbReference>
<keyword evidence="3 6" id="KW-0812">Transmembrane</keyword>
<feature type="transmembrane region" description="Helical" evidence="6">
    <location>
        <begin position="78"/>
        <end position="96"/>
    </location>
</feature>
<feature type="transmembrane region" description="Helical" evidence="6">
    <location>
        <begin position="206"/>
        <end position="223"/>
    </location>
</feature>
<feature type="transmembrane region" description="Helical" evidence="6">
    <location>
        <begin position="229"/>
        <end position="249"/>
    </location>
</feature>
<accession>A0A4Q9QT44</accession>
<dbReference type="OrthoDB" id="6057322at2"/>
<reference evidence="8 9" key="1">
    <citation type="submission" date="2018-06" db="EMBL/GenBank/DDBJ databases">
        <title>Three novel Pseudomonas species isolated from symptomatic oak.</title>
        <authorList>
            <person name="Bueno-Gonzalez V."/>
            <person name="Brady C."/>
        </authorList>
    </citation>
    <scope>NUCLEOTIDE SEQUENCE [LARGE SCALE GENOMIC DNA]</scope>
    <source>
        <strain evidence="8 9">P9A</strain>
    </source>
</reference>
<keyword evidence="9" id="KW-1185">Reference proteome</keyword>
<dbReference type="InterPro" id="IPR020846">
    <property type="entry name" value="MFS_dom"/>
</dbReference>
<keyword evidence="2" id="KW-0813">Transport</keyword>
<evidence type="ECO:0000313" key="9">
    <source>
        <dbReference type="Proteomes" id="UP000292302"/>
    </source>
</evidence>
<feature type="transmembrane region" description="Helical" evidence="6">
    <location>
        <begin position="51"/>
        <end position="71"/>
    </location>
</feature>
<dbReference type="Gene3D" id="1.20.1250.20">
    <property type="entry name" value="MFS general substrate transporter like domains"/>
    <property type="match status" value="2"/>
</dbReference>
<feature type="transmembrane region" description="Helical" evidence="6">
    <location>
        <begin position="166"/>
        <end position="185"/>
    </location>
</feature>
<evidence type="ECO:0000256" key="1">
    <source>
        <dbReference type="ARBA" id="ARBA00004141"/>
    </source>
</evidence>
<feature type="transmembrane region" description="Helical" evidence="6">
    <location>
        <begin position="136"/>
        <end position="160"/>
    </location>
</feature>
<dbReference type="RefSeq" id="WP_131178390.1">
    <property type="nucleotide sequence ID" value="NZ_QJUI01000002.1"/>
</dbReference>
<evidence type="ECO:0000259" key="7">
    <source>
        <dbReference type="PROSITE" id="PS50850"/>
    </source>
</evidence>
<feature type="transmembrane region" description="Helical" evidence="6">
    <location>
        <begin position="102"/>
        <end position="124"/>
    </location>
</feature>
<dbReference type="PANTHER" id="PTHR42718:SF9">
    <property type="entry name" value="MAJOR FACILITATOR SUPERFAMILY MULTIDRUG TRANSPORTER MFSC"/>
    <property type="match status" value="1"/>
</dbReference>
<protein>
    <recommendedName>
        <fullName evidence="7">Major facilitator superfamily (MFS) profile domain-containing protein</fullName>
    </recommendedName>
</protein>
<evidence type="ECO:0000256" key="6">
    <source>
        <dbReference type="SAM" id="Phobius"/>
    </source>
</evidence>
<evidence type="ECO:0000256" key="3">
    <source>
        <dbReference type="ARBA" id="ARBA00022692"/>
    </source>
</evidence>
<comment type="subcellular location">
    <subcellularLocation>
        <location evidence="1">Membrane</location>
        <topology evidence="1">Multi-pass membrane protein</topology>
    </subcellularLocation>
</comment>
<evidence type="ECO:0000256" key="5">
    <source>
        <dbReference type="ARBA" id="ARBA00023136"/>
    </source>
</evidence>
<dbReference type="InterPro" id="IPR011701">
    <property type="entry name" value="MFS"/>
</dbReference>
<dbReference type="InterPro" id="IPR036259">
    <property type="entry name" value="MFS_trans_sf"/>
</dbReference>
<feature type="transmembrane region" description="Helical" evidence="6">
    <location>
        <begin position="12"/>
        <end position="31"/>
    </location>
</feature>
<evidence type="ECO:0000256" key="4">
    <source>
        <dbReference type="ARBA" id="ARBA00022989"/>
    </source>
</evidence>